<proteinExistence type="predicted"/>
<dbReference type="AlphaFoldDB" id="A0A9D1CJI4"/>
<reference evidence="2" key="1">
    <citation type="submission" date="2020-10" db="EMBL/GenBank/DDBJ databases">
        <authorList>
            <person name="Gilroy R."/>
        </authorList>
    </citation>
    <scope>NUCLEOTIDE SEQUENCE</scope>
    <source>
        <strain evidence="2">ChiHile30-977</strain>
    </source>
</reference>
<evidence type="ECO:0000313" key="2">
    <source>
        <dbReference type="EMBL" id="HIQ63845.1"/>
    </source>
</evidence>
<keyword evidence="1" id="KW-1133">Transmembrane helix</keyword>
<protein>
    <recommendedName>
        <fullName evidence="4">Stage V sporulation protein AA</fullName>
    </recommendedName>
</protein>
<accession>A0A9D1CJI4</accession>
<evidence type="ECO:0000313" key="3">
    <source>
        <dbReference type="Proteomes" id="UP000886819"/>
    </source>
</evidence>
<dbReference type="Proteomes" id="UP000886819">
    <property type="component" value="Unassembled WGS sequence"/>
</dbReference>
<evidence type="ECO:0008006" key="4">
    <source>
        <dbReference type="Google" id="ProtNLM"/>
    </source>
</evidence>
<organism evidence="2 3">
    <name type="scientific">Candidatus Avichristensenella intestinipullorum</name>
    <dbReference type="NCBI Taxonomy" id="2840693"/>
    <lineage>
        <taxon>Bacteria</taxon>
        <taxon>Bacillati</taxon>
        <taxon>Bacillota</taxon>
        <taxon>Clostridia</taxon>
        <taxon>Candidatus Avichristensenella</taxon>
    </lineage>
</organism>
<feature type="transmembrane region" description="Helical" evidence="1">
    <location>
        <begin position="96"/>
        <end position="120"/>
    </location>
</feature>
<evidence type="ECO:0000256" key="1">
    <source>
        <dbReference type="SAM" id="Phobius"/>
    </source>
</evidence>
<comment type="caution">
    <text evidence="2">The sequence shown here is derived from an EMBL/GenBank/DDBJ whole genome shotgun (WGS) entry which is preliminary data.</text>
</comment>
<keyword evidence="1" id="KW-0472">Membrane</keyword>
<name>A0A9D1CJI4_9FIRM</name>
<keyword evidence="1" id="KW-0812">Transmembrane</keyword>
<feature type="transmembrane region" description="Helical" evidence="1">
    <location>
        <begin position="140"/>
        <end position="164"/>
    </location>
</feature>
<gene>
    <name evidence="2" type="ORF">IAA66_09735</name>
</gene>
<dbReference type="EMBL" id="DVFI01000132">
    <property type="protein sequence ID" value="HIQ63845.1"/>
    <property type="molecule type" value="Genomic_DNA"/>
</dbReference>
<reference evidence="2" key="2">
    <citation type="journal article" date="2021" name="PeerJ">
        <title>Extensive microbial diversity within the chicken gut microbiome revealed by metagenomics and culture.</title>
        <authorList>
            <person name="Gilroy R."/>
            <person name="Ravi A."/>
            <person name="Getino M."/>
            <person name="Pursley I."/>
            <person name="Horton D.L."/>
            <person name="Alikhan N.F."/>
            <person name="Baker D."/>
            <person name="Gharbi K."/>
            <person name="Hall N."/>
            <person name="Watson M."/>
            <person name="Adriaenssens E.M."/>
            <person name="Foster-Nyarko E."/>
            <person name="Jarju S."/>
            <person name="Secka A."/>
            <person name="Antonio M."/>
            <person name="Oren A."/>
            <person name="Chaudhuri R.R."/>
            <person name="La Ragione R."/>
            <person name="Hildebrand F."/>
            <person name="Pallen M.J."/>
        </authorList>
    </citation>
    <scope>NUCLEOTIDE SEQUENCE</scope>
    <source>
        <strain evidence="2">ChiHile30-977</strain>
    </source>
</reference>
<sequence length="193" mass="21088">MIYLRVKPRVMAAEGRTLRLCEVADWLGDARLRLDDMPVALPEKEGIWTIDALALIEQIQSRLPEETVYVLGDGTGWLHRQSAGGRSRRDEHGVAYALRAAAACVLLAVGGALAIAWFHTDVNMAGAQRALFTAVAGEEASHPLLLALPYALGVGFGVATYYALVGRRTVSPLAVKLREYRESIEKNARHDQP</sequence>